<gene>
    <name evidence="1" type="ORF">PACLA_8A025102</name>
</gene>
<dbReference type="EMBL" id="CACRXK020025751">
    <property type="protein sequence ID" value="CAB4039702.1"/>
    <property type="molecule type" value="Genomic_DNA"/>
</dbReference>
<organism evidence="1 2">
    <name type="scientific">Paramuricea clavata</name>
    <name type="common">Red gorgonian</name>
    <name type="synonym">Violescent sea-whip</name>
    <dbReference type="NCBI Taxonomy" id="317549"/>
    <lineage>
        <taxon>Eukaryota</taxon>
        <taxon>Metazoa</taxon>
        <taxon>Cnidaria</taxon>
        <taxon>Anthozoa</taxon>
        <taxon>Octocorallia</taxon>
        <taxon>Malacalcyonacea</taxon>
        <taxon>Plexauridae</taxon>
        <taxon>Paramuricea</taxon>
    </lineage>
</organism>
<evidence type="ECO:0000313" key="1">
    <source>
        <dbReference type="EMBL" id="CAB4039702.1"/>
    </source>
</evidence>
<dbReference type="AlphaFoldDB" id="A0A7D9K2Z5"/>
<proteinExistence type="predicted"/>
<dbReference type="Proteomes" id="UP001152795">
    <property type="component" value="Unassembled WGS sequence"/>
</dbReference>
<protein>
    <submittedName>
        <fullName evidence="1">Uncharacterized protein</fullName>
    </submittedName>
</protein>
<accession>A0A7D9K2Z5</accession>
<sequence length="94" mass="10937">KSKYVELRKKTAVNLQHVLTQDQERLPVHVTKDIVEMGKVAKKSKYVELHKKIAVNLRHVLTHDLEPIHVPVMKDIPGMEKLVMVRKCYFALAR</sequence>
<feature type="non-terminal residue" evidence="1">
    <location>
        <position position="1"/>
    </location>
</feature>
<reference evidence="1" key="1">
    <citation type="submission" date="2020-04" db="EMBL/GenBank/DDBJ databases">
        <authorList>
            <person name="Alioto T."/>
            <person name="Alioto T."/>
            <person name="Gomez Garrido J."/>
        </authorList>
    </citation>
    <scope>NUCLEOTIDE SEQUENCE</scope>
    <source>
        <strain evidence="1">A484AB</strain>
    </source>
</reference>
<name>A0A7D9K2Z5_PARCT</name>
<evidence type="ECO:0000313" key="2">
    <source>
        <dbReference type="Proteomes" id="UP001152795"/>
    </source>
</evidence>
<comment type="caution">
    <text evidence="1">The sequence shown here is derived from an EMBL/GenBank/DDBJ whole genome shotgun (WGS) entry which is preliminary data.</text>
</comment>
<keyword evidence="2" id="KW-1185">Reference proteome</keyword>